<organism evidence="1">
    <name type="scientific">uncultured Arthrobacter sp</name>
    <dbReference type="NCBI Taxonomy" id="114050"/>
    <lineage>
        <taxon>Bacteria</taxon>
        <taxon>Bacillati</taxon>
        <taxon>Actinomycetota</taxon>
        <taxon>Actinomycetes</taxon>
        <taxon>Micrococcales</taxon>
        <taxon>Micrococcaceae</taxon>
        <taxon>Arthrobacter</taxon>
        <taxon>environmental samples</taxon>
    </lineage>
</organism>
<dbReference type="AlphaFoldDB" id="A0A6J4IBG4"/>
<sequence>MDCADRAVLSTLGQAARQAEDFPQVGSFSTALQLEHSASLRDDLRSTWDTAATPARTNPASFRR</sequence>
<reference evidence="1" key="1">
    <citation type="submission" date="2020-02" db="EMBL/GenBank/DDBJ databases">
        <authorList>
            <person name="Meier V. D."/>
        </authorList>
    </citation>
    <scope>NUCLEOTIDE SEQUENCE</scope>
    <source>
        <strain evidence="1">AVDCRST_MAG83</strain>
    </source>
</reference>
<protein>
    <submittedName>
        <fullName evidence="1">Sugar phosphate isomerases/epimerase</fullName>
    </submittedName>
</protein>
<accession>A0A6J4IBG4</accession>
<dbReference type="EMBL" id="CADCTE010000109">
    <property type="protein sequence ID" value="CAA9246442.1"/>
    <property type="molecule type" value="Genomic_DNA"/>
</dbReference>
<evidence type="ECO:0000313" key="1">
    <source>
        <dbReference type="EMBL" id="CAA9246442.1"/>
    </source>
</evidence>
<name>A0A6J4IBG4_9MICC</name>
<dbReference type="GO" id="GO:0016853">
    <property type="term" value="F:isomerase activity"/>
    <property type="evidence" value="ECO:0007669"/>
    <property type="project" value="UniProtKB-KW"/>
</dbReference>
<keyword evidence="1" id="KW-0413">Isomerase</keyword>
<proteinExistence type="predicted"/>
<gene>
    <name evidence="1" type="ORF">AVDCRST_MAG83-1924</name>
</gene>